<dbReference type="STRING" id="542762.A0A4S4EWC6"/>
<dbReference type="InterPro" id="IPR016461">
    <property type="entry name" value="COMT-like"/>
</dbReference>
<proteinExistence type="predicted"/>
<evidence type="ECO:0000313" key="5">
    <source>
        <dbReference type="EMBL" id="THG20844.1"/>
    </source>
</evidence>
<name>A0A4S4EWC6_CAMSN</name>
<dbReference type="GO" id="GO:0008171">
    <property type="term" value="F:O-methyltransferase activity"/>
    <property type="evidence" value="ECO:0007669"/>
    <property type="project" value="InterPro"/>
</dbReference>
<feature type="domain" description="O-methyltransferase C-terminal" evidence="4">
    <location>
        <begin position="3"/>
        <end position="143"/>
    </location>
</feature>
<dbReference type="Pfam" id="PF00891">
    <property type="entry name" value="Methyltransf_2"/>
    <property type="match status" value="1"/>
</dbReference>
<dbReference type="Proteomes" id="UP000306102">
    <property type="component" value="Unassembled WGS sequence"/>
</dbReference>
<organism evidence="5 6">
    <name type="scientific">Camellia sinensis var. sinensis</name>
    <name type="common">China tea</name>
    <dbReference type="NCBI Taxonomy" id="542762"/>
    <lineage>
        <taxon>Eukaryota</taxon>
        <taxon>Viridiplantae</taxon>
        <taxon>Streptophyta</taxon>
        <taxon>Embryophyta</taxon>
        <taxon>Tracheophyta</taxon>
        <taxon>Spermatophyta</taxon>
        <taxon>Magnoliopsida</taxon>
        <taxon>eudicotyledons</taxon>
        <taxon>Gunneridae</taxon>
        <taxon>Pentapetalae</taxon>
        <taxon>asterids</taxon>
        <taxon>Ericales</taxon>
        <taxon>Theaceae</taxon>
        <taxon>Camellia</taxon>
    </lineage>
</organism>
<dbReference type="GO" id="GO:0032259">
    <property type="term" value="P:methylation"/>
    <property type="evidence" value="ECO:0007669"/>
    <property type="project" value="UniProtKB-KW"/>
</dbReference>
<keyword evidence="1" id="KW-0489">Methyltransferase</keyword>
<evidence type="ECO:0000256" key="1">
    <source>
        <dbReference type="ARBA" id="ARBA00022603"/>
    </source>
</evidence>
<dbReference type="EMBL" id="SDRB02001724">
    <property type="protein sequence ID" value="THG20844.1"/>
    <property type="molecule type" value="Genomic_DNA"/>
</dbReference>
<dbReference type="Gene3D" id="3.40.50.150">
    <property type="entry name" value="Vaccinia Virus protein VP39"/>
    <property type="match status" value="1"/>
</dbReference>
<evidence type="ECO:0000256" key="3">
    <source>
        <dbReference type="ARBA" id="ARBA00022691"/>
    </source>
</evidence>
<protein>
    <recommendedName>
        <fullName evidence="4">O-methyltransferase C-terminal domain-containing protein</fullName>
    </recommendedName>
</protein>
<reference evidence="5 6" key="1">
    <citation type="journal article" date="2018" name="Proc. Natl. Acad. Sci. U.S.A.">
        <title>Draft genome sequence of Camellia sinensis var. sinensis provides insights into the evolution of the tea genome and tea quality.</title>
        <authorList>
            <person name="Wei C."/>
            <person name="Yang H."/>
            <person name="Wang S."/>
            <person name="Zhao J."/>
            <person name="Liu C."/>
            <person name="Gao L."/>
            <person name="Xia E."/>
            <person name="Lu Y."/>
            <person name="Tai Y."/>
            <person name="She G."/>
            <person name="Sun J."/>
            <person name="Cao H."/>
            <person name="Tong W."/>
            <person name="Gao Q."/>
            <person name="Li Y."/>
            <person name="Deng W."/>
            <person name="Jiang X."/>
            <person name="Wang W."/>
            <person name="Chen Q."/>
            <person name="Zhang S."/>
            <person name="Li H."/>
            <person name="Wu J."/>
            <person name="Wang P."/>
            <person name="Li P."/>
            <person name="Shi C."/>
            <person name="Zheng F."/>
            <person name="Jian J."/>
            <person name="Huang B."/>
            <person name="Shan D."/>
            <person name="Shi M."/>
            <person name="Fang C."/>
            <person name="Yue Y."/>
            <person name="Li F."/>
            <person name="Li D."/>
            <person name="Wei S."/>
            <person name="Han B."/>
            <person name="Jiang C."/>
            <person name="Yin Y."/>
            <person name="Xia T."/>
            <person name="Zhang Z."/>
            <person name="Bennetzen J.L."/>
            <person name="Zhao S."/>
            <person name="Wan X."/>
        </authorList>
    </citation>
    <scope>NUCLEOTIDE SEQUENCE [LARGE SCALE GENOMIC DNA]</scope>
    <source>
        <strain evidence="6">cv. Shuchazao</strain>
        <tissue evidence="5">Leaf</tissue>
    </source>
</reference>
<dbReference type="InterPro" id="IPR029063">
    <property type="entry name" value="SAM-dependent_MTases_sf"/>
</dbReference>
<evidence type="ECO:0000256" key="2">
    <source>
        <dbReference type="ARBA" id="ARBA00022679"/>
    </source>
</evidence>
<evidence type="ECO:0000259" key="4">
    <source>
        <dbReference type="Pfam" id="PF00891"/>
    </source>
</evidence>
<dbReference type="InterPro" id="IPR001077">
    <property type="entry name" value="COMT_C"/>
</dbReference>
<keyword evidence="3" id="KW-0949">S-adenosyl-L-methionine</keyword>
<dbReference type="AlphaFoldDB" id="A0A4S4EWC6"/>
<sequence>MNPELNKIFNDGMGYTAKITMKAIMTGYKDGFCSVRSMVDGGGGTEVAMGEIVKVYPHIKGINFDLPHVIATAPEYGGVSHVGGDMFKAIPSADAAFMKWIMHDWNDEDCVKILKDCRKAIPKKTGKMIIIDVVLNPEGDGMFDDT</sequence>
<dbReference type="PROSITE" id="PS51683">
    <property type="entry name" value="SAM_OMT_II"/>
    <property type="match status" value="1"/>
</dbReference>
<dbReference type="PANTHER" id="PTHR11746">
    <property type="entry name" value="O-METHYLTRANSFERASE"/>
    <property type="match status" value="1"/>
</dbReference>
<keyword evidence="2" id="KW-0808">Transferase</keyword>
<comment type="caution">
    <text evidence="5">The sequence shown here is derived from an EMBL/GenBank/DDBJ whole genome shotgun (WGS) entry which is preliminary data.</text>
</comment>
<accession>A0A4S4EWC6</accession>
<gene>
    <name evidence="5" type="ORF">TEA_016281</name>
</gene>
<keyword evidence="6" id="KW-1185">Reference proteome</keyword>
<evidence type="ECO:0000313" key="6">
    <source>
        <dbReference type="Proteomes" id="UP000306102"/>
    </source>
</evidence>
<dbReference type="SUPFAM" id="SSF53335">
    <property type="entry name" value="S-adenosyl-L-methionine-dependent methyltransferases"/>
    <property type="match status" value="1"/>
</dbReference>